<dbReference type="OMA" id="NSFEMYD"/>
<dbReference type="Pfam" id="PF03478">
    <property type="entry name" value="Beta-prop_KIB1-4"/>
    <property type="match status" value="2"/>
</dbReference>
<evidence type="ECO:0000259" key="1">
    <source>
        <dbReference type="Pfam" id="PF03478"/>
    </source>
</evidence>
<evidence type="ECO:0000313" key="2">
    <source>
        <dbReference type="EnsemblPlants" id="TraesCS2A02G095800.1"/>
    </source>
</evidence>
<reference evidence="2" key="2">
    <citation type="submission" date="2018-10" db="UniProtKB">
        <authorList>
            <consortium name="EnsemblPlants"/>
        </authorList>
    </citation>
    <scope>IDENTIFICATION</scope>
</reference>
<proteinExistence type="predicted"/>
<dbReference type="Gramene" id="TraesCAD_scaffold_027420_01G000100.1">
    <property type="protein sequence ID" value="TraesCAD_scaffold_027420_01G000100.1"/>
    <property type="gene ID" value="TraesCAD_scaffold_027420_01G000100"/>
</dbReference>
<feature type="domain" description="KIB1-4 beta-propeller" evidence="1">
    <location>
        <begin position="4"/>
        <end position="110"/>
    </location>
</feature>
<feature type="domain" description="KIB1-4 beta-propeller" evidence="1">
    <location>
        <begin position="273"/>
        <end position="496"/>
    </location>
</feature>
<name>A0A3B6ASV2_WHEAT</name>
<dbReference type="EnsemblPlants" id="TraesCS2A02G095800.1">
    <property type="protein sequence ID" value="TraesCS2A02G095800.1"/>
    <property type="gene ID" value="TraesCS2A02G095800"/>
</dbReference>
<dbReference type="Gramene" id="TraesROB_scaffold_006915_01G000200.1">
    <property type="protein sequence ID" value="TraesROB_scaffold_006915_01G000200.1"/>
    <property type="gene ID" value="TraesROB_scaffold_006915_01G000200"/>
</dbReference>
<protein>
    <recommendedName>
        <fullName evidence="1">KIB1-4 beta-propeller domain-containing protein</fullName>
    </recommendedName>
</protein>
<accession>A0A3B6ASV2</accession>
<dbReference type="PANTHER" id="PTHR33127:SF90">
    <property type="entry name" value="F-BOX DOMAIN-CONTAINING PROTEIN"/>
    <property type="match status" value="1"/>
</dbReference>
<dbReference type="AlphaFoldDB" id="A0A3B6ASV2"/>
<dbReference type="InterPro" id="IPR005174">
    <property type="entry name" value="KIB1-4_b-propeller"/>
</dbReference>
<dbReference type="Gramene" id="TraesCLE_scaffold_024332_01G000100.1">
    <property type="protein sequence ID" value="TraesCLE_scaffold_024332_01G000100.1"/>
    <property type="gene ID" value="TraesCLE_scaffold_024332_01G000100"/>
</dbReference>
<sequence length="563" mass="63283">MVSLVATDASGPTPVVERTDMRHPPACPVHEGYKCYPVPCPGGELFLVRCCLFGLPAEVVDVKVFRWNDEDNAWETVVTIRERTFFAGRFTFAVPSAAEAGTRVNTIHVLRSVYGESHIYTVSLDDMTLRMSAVEGCDDDDDGDQAFWALPTSFGLVAARSSDTPGGLSNEVMQTRSEHCCKEEEKEDMMTNSAGERRWCDFHTDLLQLLVPKISFIDFLHLKAVCKQWNSITSPIQNAKVSPLLMTTRPAGGAKEDVLEVFDPVSEKKYNIRVNVPASGLKSQGSQLLHFTKNGGIIVSRGGDHMFFLVNPFKDYPNGGHVIALPALDLLGHKGLSFSSVPGSPDFVVLATSCTPDDKVITIQTWRMGDEEWKEEILGNYDVPFFMSSQSPVFQDGVFYFLDINDRLGVVDPNEDEMEWRVLDKPDQPIRGSTEVHLAEWEHNYLVEWKAELVAIFRDSADGSVRMFKLDRSQMVWSELEVMEDAAVFWDRRNALIAVLPTGEDLCNKMSLPNYSETDRGGRTRSFYSFREQCYYPSFNAKEPMNAVWFQPDLNALMATTHQ</sequence>
<dbReference type="Gramene" id="TraesCS2A03G0196500.1">
    <property type="protein sequence ID" value="TraesCS2A03G0196500.1.CDS"/>
    <property type="gene ID" value="TraesCS2A03G0196500"/>
</dbReference>
<dbReference type="Proteomes" id="UP000019116">
    <property type="component" value="Chromosome 2A"/>
</dbReference>
<keyword evidence="3" id="KW-1185">Reference proteome</keyword>
<dbReference type="OrthoDB" id="685954at2759"/>
<reference evidence="2" key="1">
    <citation type="submission" date="2018-08" db="EMBL/GenBank/DDBJ databases">
        <authorList>
            <person name="Rossello M."/>
        </authorList>
    </citation>
    <scope>NUCLEOTIDE SEQUENCE [LARGE SCALE GENOMIC DNA]</scope>
    <source>
        <strain evidence="2">cv. Chinese Spring</strain>
    </source>
</reference>
<evidence type="ECO:0000313" key="3">
    <source>
        <dbReference type="Proteomes" id="UP000019116"/>
    </source>
</evidence>
<dbReference type="PANTHER" id="PTHR33127">
    <property type="entry name" value="TRANSMEMBRANE PROTEIN"/>
    <property type="match status" value="1"/>
</dbReference>
<organism evidence="2">
    <name type="scientific">Triticum aestivum</name>
    <name type="common">Wheat</name>
    <dbReference type="NCBI Taxonomy" id="4565"/>
    <lineage>
        <taxon>Eukaryota</taxon>
        <taxon>Viridiplantae</taxon>
        <taxon>Streptophyta</taxon>
        <taxon>Embryophyta</taxon>
        <taxon>Tracheophyta</taxon>
        <taxon>Spermatophyta</taxon>
        <taxon>Magnoliopsida</taxon>
        <taxon>Liliopsida</taxon>
        <taxon>Poales</taxon>
        <taxon>Poaceae</taxon>
        <taxon>BOP clade</taxon>
        <taxon>Pooideae</taxon>
        <taxon>Triticodae</taxon>
        <taxon>Triticeae</taxon>
        <taxon>Triticinae</taxon>
        <taxon>Triticum</taxon>
    </lineage>
</organism>
<dbReference type="Gramene" id="TraesCS2A02G095800.1">
    <property type="protein sequence ID" value="TraesCS2A02G095800.1"/>
    <property type="gene ID" value="TraesCS2A02G095800"/>
</dbReference>
<dbReference type="STRING" id="4565.A0A3B6ASV2"/>